<dbReference type="EMBL" id="RBNJ01001598">
    <property type="protein sequence ID" value="RUS32994.1"/>
    <property type="molecule type" value="Genomic_DNA"/>
</dbReference>
<evidence type="ECO:0000313" key="1">
    <source>
        <dbReference type="EMBL" id="RUS32994.1"/>
    </source>
</evidence>
<dbReference type="SUPFAM" id="SSF51998">
    <property type="entry name" value="PFL-like glycyl radical enzymes"/>
    <property type="match status" value="1"/>
</dbReference>
<dbReference type="Proteomes" id="UP000274822">
    <property type="component" value="Unassembled WGS sequence"/>
</dbReference>
<organism evidence="1 2">
    <name type="scientific">Jimgerdemannia flammicorona</name>
    <dbReference type="NCBI Taxonomy" id="994334"/>
    <lineage>
        <taxon>Eukaryota</taxon>
        <taxon>Fungi</taxon>
        <taxon>Fungi incertae sedis</taxon>
        <taxon>Mucoromycota</taxon>
        <taxon>Mucoromycotina</taxon>
        <taxon>Endogonomycetes</taxon>
        <taxon>Endogonales</taxon>
        <taxon>Endogonaceae</taxon>
        <taxon>Jimgerdemannia</taxon>
    </lineage>
</organism>
<dbReference type="PANTHER" id="PTHR37560:SF2">
    <property type="entry name" value="DUF711 DOMAIN-CONTAINING PROTEIN"/>
    <property type="match status" value="1"/>
</dbReference>
<comment type="caution">
    <text evidence="1">The sequence shown here is derived from an EMBL/GenBank/DDBJ whole genome shotgun (WGS) entry which is preliminary data.</text>
</comment>
<evidence type="ECO:0000313" key="2">
    <source>
        <dbReference type="Proteomes" id="UP000274822"/>
    </source>
</evidence>
<dbReference type="Pfam" id="PF05167">
    <property type="entry name" value="DUF711"/>
    <property type="match status" value="1"/>
</dbReference>
<dbReference type="Gene3D" id="3.20.70.20">
    <property type="match status" value="1"/>
</dbReference>
<protein>
    <submittedName>
        <fullName evidence="1">Uncharacterized protein</fullName>
    </submittedName>
</protein>
<dbReference type="PANTHER" id="PTHR37560">
    <property type="entry name" value="UPF0210 PROTEIN SPR0218"/>
    <property type="match status" value="1"/>
</dbReference>
<gene>
    <name evidence="1" type="ORF">BC938DRAFT_473567</name>
</gene>
<dbReference type="AlphaFoldDB" id="A0A433QT74"/>
<sequence>MRIRTLTTFVSLPPANDPNHLVDWDRILRKAAAFNLHGKAHLEQVGYEVQTTRITTNPFPEFTSAEESVKNCKILDEICANAKVNLLSVGPTSDPDYIKRIPEIMEATKYISYSVAIPRRPNGVIDLKTATHAAAAILAISCIESTGAANFRFCATANITPGIPFFPVGYSLSYDQGGERDQISFALGLECSDLVVRAFGGAREEWEGVDNGDDEGESVLDVAERWLKKIMTSELTRVADSAVELCRTYDVKYDGIDVSIAPACGLDGLADSIAIAYERLGLGGFGANGTLAVSGLVTGVIKSLDIKKCGYSGLMLPIMEDAGLAERFGRRAFSVQEVLLYSSVCGCGLDCIPIVGDTPVKPLANLLADMATLAFKLNKPLSARIFPIPGTVAGDLTCFDDPLLVNTQVVGLV</sequence>
<reference evidence="1 2" key="1">
    <citation type="journal article" date="2018" name="New Phytol.">
        <title>Phylogenomics of Endogonaceae and evolution of mycorrhizas within Mucoromycota.</title>
        <authorList>
            <person name="Chang Y."/>
            <person name="Desiro A."/>
            <person name="Na H."/>
            <person name="Sandor L."/>
            <person name="Lipzen A."/>
            <person name="Clum A."/>
            <person name="Barry K."/>
            <person name="Grigoriev I.V."/>
            <person name="Martin F.M."/>
            <person name="Stajich J.E."/>
            <person name="Smith M.E."/>
            <person name="Bonito G."/>
            <person name="Spatafora J.W."/>
        </authorList>
    </citation>
    <scope>NUCLEOTIDE SEQUENCE [LARGE SCALE GENOMIC DNA]</scope>
    <source>
        <strain evidence="1 2">AD002</strain>
    </source>
</reference>
<dbReference type="InterPro" id="IPR007841">
    <property type="entry name" value="UPF0210"/>
</dbReference>
<keyword evidence="2" id="KW-1185">Reference proteome</keyword>
<accession>A0A433QT74</accession>
<proteinExistence type="predicted"/>
<name>A0A433QT74_9FUNG</name>